<evidence type="ECO:0000259" key="2">
    <source>
        <dbReference type="Pfam" id="PF03171"/>
    </source>
</evidence>
<dbReference type="Proteomes" id="UP000324705">
    <property type="component" value="Chromosome 3B"/>
</dbReference>
<sequence>MAYSPSTPSPGAAFAVGSFPGAVSEDSMFPRPPPPTPKGHMPLPSTADATLTALFDRMILSPPVPVLRLGAPSRLRIRSSATPLVLLDSPDLASLRAAGDVGYFHLVGHGIPSQLPSSALAELSRVDASAMRASTLSTLGFSAEGEEMDAGVEPVMVFDVDELGMDALPAALEYARLMREVGMQVVGLFSGAGGVGFGEKPFAEEGGRKARCLVWVSKVGSGEPAVPPAAGDAKAYPYVVGLHCEWEQEAGASSWVMDDSGEWKAVGASDGALLVTIGDIAQVWSNGKLKKVRGMARPTPAPSSEGEEGGEPARLSITVLITLPLDSVVSPLLPLSGAGKDGGDVEEKEKEEVSEDGDEDGCSFLPISLQSYAWGLFHDQLESKDPLAPYRI</sequence>
<dbReference type="Pfam" id="PF03171">
    <property type="entry name" value="2OG-FeII_Oxy"/>
    <property type="match status" value="1"/>
</dbReference>
<dbReference type="SUPFAM" id="SSF51197">
    <property type="entry name" value="Clavaminate synthase-like"/>
    <property type="match status" value="1"/>
</dbReference>
<gene>
    <name evidence="3" type="ORF">TRITD_3Bv1G197530</name>
</gene>
<dbReference type="Gene3D" id="2.60.120.330">
    <property type="entry name" value="B-lactam Antibiotic, Isopenicillin N Synthase, Chain"/>
    <property type="match status" value="1"/>
</dbReference>
<keyword evidence="4" id="KW-1185">Reference proteome</keyword>
<dbReference type="PANTHER" id="PTHR34945:SF2">
    <property type="entry name" value="2-OXOGLUTARATE (2OG) AND FE(II)-DEPENDENT OXYGENASE SUPERFAMILY PROTEIN"/>
    <property type="match status" value="1"/>
</dbReference>
<protein>
    <recommendedName>
        <fullName evidence="2">Isopenicillin N synthase-like Fe(2+) 2OG dioxygenase domain-containing protein</fullName>
    </recommendedName>
</protein>
<feature type="domain" description="Isopenicillin N synthase-like Fe(2+) 2OG dioxygenase" evidence="2">
    <location>
        <begin position="257"/>
        <end position="320"/>
    </location>
</feature>
<feature type="region of interest" description="Disordered" evidence="1">
    <location>
        <begin position="336"/>
        <end position="361"/>
    </location>
</feature>
<feature type="compositionally biased region" description="Acidic residues" evidence="1">
    <location>
        <begin position="352"/>
        <end position="361"/>
    </location>
</feature>
<name>A0A9R1S6C8_TRITD</name>
<dbReference type="Gramene" id="TRITD3Bv1G197530.1">
    <property type="protein sequence ID" value="TRITD3Bv1G197530.1"/>
    <property type="gene ID" value="TRITD3Bv1G197530"/>
</dbReference>
<evidence type="ECO:0000313" key="4">
    <source>
        <dbReference type="Proteomes" id="UP000324705"/>
    </source>
</evidence>
<dbReference type="InterPro" id="IPR044861">
    <property type="entry name" value="IPNS-like_FE2OG_OXY"/>
</dbReference>
<dbReference type="OMA" id="VGLHCEW"/>
<accession>A0A9R1S6C8</accession>
<organism evidence="3 4">
    <name type="scientific">Triticum turgidum subsp. durum</name>
    <name type="common">Durum wheat</name>
    <name type="synonym">Triticum durum</name>
    <dbReference type="NCBI Taxonomy" id="4567"/>
    <lineage>
        <taxon>Eukaryota</taxon>
        <taxon>Viridiplantae</taxon>
        <taxon>Streptophyta</taxon>
        <taxon>Embryophyta</taxon>
        <taxon>Tracheophyta</taxon>
        <taxon>Spermatophyta</taxon>
        <taxon>Magnoliopsida</taxon>
        <taxon>Liliopsida</taxon>
        <taxon>Poales</taxon>
        <taxon>Poaceae</taxon>
        <taxon>BOP clade</taxon>
        <taxon>Pooideae</taxon>
        <taxon>Triticodae</taxon>
        <taxon>Triticeae</taxon>
        <taxon>Triticinae</taxon>
        <taxon>Triticum</taxon>
    </lineage>
</organism>
<dbReference type="EMBL" id="LT934116">
    <property type="protein sequence ID" value="VAH81416.1"/>
    <property type="molecule type" value="Genomic_DNA"/>
</dbReference>
<dbReference type="InterPro" id="IPR027443">
    <property type="entry name" value="IPNS-like_sf"/>
</dbReference>
<proteinExistence type="predicted"/>
<evidence type="ECO:0000256" key="1">
    <source>
        <dbReference type="SAM" id="MobiDB-lite"/>
    </source>
</evidence>
<dbReference type="AlphaFoldDB" id="A0A9R1S6C8"/>
<reference evidence="3 4" key="1">
    <citation type="submission" date="2017-09" db="EMBL/GenBank/DDBJ databases">
        <authorList>
            <consortium name="International Durum Wheat Genome Sequencing Consortium (IDWGSC)"/>
            <person name="Milanesi L."/>
        </authorList>
    </citation>
    <scope>NUCLEOTIDE SEQUENCE [LARGE SCALE GENOMIC DNA]</scope>
    <source>
        <strain evidence="4">cv. Svevo</strain>
    </source>
</reference>
<evidence type="ECO:0000313" key="3">
    <source>
        <dbReference type="EMBL" id="VAH81416.1"/>
    </source>
</evidence>
<dbReference type="PANTHER" id="PTHR34945">
    <property type="entry name" value="2-OXOGLUTARATE (2OG) AND FE(II)-DEPENDENT OXYGENASE SUPERFAMILY PROTEIN"/>
    <property type="match status" value="1"/>
</dbReference>
<feature type="compositionally biased region" description="Basic and acidic residues" evidence="1">
    <location>
        <begin position="341"/>
        <end position="351"/>
    </location>
</feature>